<gene>
    <name evidence="3" type="ORF">ATP06_0227880</name>
    <name evidence="2" type="ORF">AVL48_27805</name>
</gene>
<dbReference type="SUPFAM" id="SSF51658">
    <property type="entry name" value="Xylose isomerase-like"/>
    <property type="match status" value="1"/>
</dbReference>
<reference evidence="3 5" key="2">
    <citation type="submission" date="2016-11" db="EMBL/GenBank/DDBJ databases">
        <title>Genome sequencing of Amycolatopsis regifaucium.</title>
        <authorList>
            <person name="Mayilraj S."/>
            <person name="Kaur N."/>
        </authorList>
    </citation>
    <scope>NUCLEOTIDE SEQUENCE [LARGE SCALE GENOMIC DNA]</scope>
    <source>
        <strain evidence="3 5">GY080</strain>
    </source>
</reference>
<organism evidence="2 4">
    <name type="scientific">Amycolatopsis regifaucium</name>
    <dbReference type="NCBI Taxonomy" id="546365"/>
    <lineage>
        <taxon>Bacteria</taxon>
        <taxon>Bacillati</taxon>
        <taxon>Actinomycetota</taxon>
        <taxon>Actinomycetes</taxon>
        <taxon>Pseudonocardiales</taxon>
        <taxon>Pseudonocardiaceae</taxon>
        <taxon>Amycolatopsis</taxon>
    </lineage>
</organism>
<reference evidence="2 4" key="1">
    <citation type="submission" date="2015-12" db="EMBL/GenBank/DDBJ databases">
        <title>Amycolatopsis regifaucium genome sequencing and assembly.</title>
        <authorList>
            <person name="Mayilraj S."/>
        </authorList>
    </citation>
    <scope>NUCLEOTIDE SEQUENCE [LARGE SCALE GENOMIC DNA]</scope>
    <source>
        <strain evidence="2 4">GY080</strain>
    </source>
</reference>
<accession>A0A154MPY7</accession>
<feature type="region of interest" description="Disordered" evidence="1">
    <location>
        <begin position="81"/>
        <end position="119"/>
    </location>
</feature>
<evidence type="ECO:0000313" key="3">
    <source>
        <dbReference type="EMBL" id="OKA04894.1"/>
    </source>
</evidence>
<evidence type="ECO:0000256" key="1">
    <source>
        <dbReference type="SAM" id="MobiDB-lite"/>
    </source>
</evidence>
<protein>
    <submittedName>
        <fullName evidence="2">Uncharacterized protein</fullName>
    </submittedName>
</protein>
<dbReference type="EMBL" id="LOBU02000019">
    <property type="protein sequence ID" value="OKA04894.1"/>
    <property type="molecule type" value="Genomic_DNA"/>
</dbReference>
<proteinExistence type="predicted"/>
<dbReference type="Proteomes" id="UP000186883">
    <property type="component" value="Unassembled WGS sequence"/>
</dbReference>
<dbReference type="EMBL" id="LQCI01000009">
    <property type="protein sequence ID" value="KZB86003.1"/>
    <property type="molecule type" value="Genomic_DNA"/>
</dbReference>
<comment type="caution">
    <text evidence="2">The sequence shown here is derived from an EMBL/GenBank/DDBJ whole genome shotgun (WGS) entry which is preliminary data.</text>
</comment>
<dbReference type="InterPro" id="IPR036237">
    <property type="entry name" value="Xyl_isomerase-like_sf"/>
</dbReference>
<keyword evidence="5" id="KW-1185">Reference proteome</keyword>
<dbReference type="AlphaFoldDB" id="A0A154MPY7"/>
<feature type="compositionally biased region" description="Basic and acidic residues" evidence="1">
    <location>
        <begin position="81"/>
        <end position="91"/>
    </location>
</feature>
<evidence type="ECO:0000313" key="5">
    <source>
        <dbReference type="Proteomes" id="UP000186883"/>
    </source>
</evidence>
<evidence type="ECO:0000313" key="4">
    <source>
        <dbReference type="Proteomes" id="UP000076321"/>
    </source>
</evidence>
<evidence type="ECO:0000313" key="2">
    <source>
        <dbReference type="EMBL" id="KZB86003.1"/>
    </source>
</evidence>
<dbReference type="Proteomes" id="UP000076321">
    <property type="component" value="Unassembled WGS sequence"/>
</dbReference>
<name>A0A154MPY7_9PSEU</name>
<sequence>MLSVCTELLIGGRTGEGCAILTQVITMQPVVEVYATDGFALWPVAEVGSFGYLALSVYAPRALFGIVCRYDKLRRSRPRHQRETVGFEPHRRVAHRRSTRSALRDHPAAGAAQHGRRPPGQFLSSTAQAFEILGAVDRENVLVLYDLYHSITMGNGRKAF</sequence>